<sequence>MRERRGPGSGQPQTEFYEGPAEAAADVVGLSGPDRQAVGLGLGVEVGGAGVVQGEVGLGVLHRASASQSVLMGKVRVCTRMVLASGASATSGRSR</sequence>
<dbReference type="Proteomes" id="UP001500707">
    <property type="component" value="Unassembled WGS sequence"/>
</dbReference>
<evidence type="ECO:0000313" key="2">
    <source>
        <dbReference type="Proteomes" id="UP001500707"/>
    </source>
</evidence>
<comment type="caution">
    <text evidence="1">The sequence shown here is derived from an EMBL/GenBank/DDBJ whole genome shotgun (WGS) entry which is preliminary data.</text>
</comment>
<proteinExistence type="predicted"/>
<keyword evidence="2" id="KW-1185">Reference proteome</keyword>
<evidence type="ECO:0000313" key="1">
    <source>
        <dbReference type="EMBL" id="GAA3584540.1"/>
    </source>
</evidence>
<reference evidence="2" key="1">
    <citation type="journal article" date="2019" name="Int. J. Syst. Evol. Microbiol.">
        <title>The Global Catalogue of Microorganisms (GCM) 10K type strain sequencing project: providing services to taxonomists for standard genome sequencing and annotation.</title>
        <authorList>
            <consortium name="The Broad Institute Genomics Platform"/>
            <consortium name="The Broad Institute Genome Sequencing Center for Infectious Disease"/>
            <person name="Wu L."/>
            <person name="Ma J."/>
        </authorList>
    </citation>
    <scope>NUCLEOTIDE SEQUENCE [LARGE SCALE GENOMIC DNA]</scope>
    <source>
        <strain evidence="2">JCM 17656</strain>
    </source>
</reference>
<dbReference type="EMBL" id="BAABCE010000020">
    <property type="protein sequence ID" value="GAA3584540.1"/>
    <property type="molecule type" value="Genomic_DNA"/>
</dbReference>
<gene>
    <name evidence="1" type="ORF">GCM10022295_77340</name>
</gene>
<organism evidence="1 2">
    <name type="scientific">Streptomyces osmaniensis</name>
    <dbReference type="NCBI Taxonomy" id="593134"/>
    <lineage>
        <taxon>Bacteria</taxon>
        <taxon>Bacillati</taxon>
        <taxon>Actinomycetota</taxon>
        <taxon>Actinomycetes</taxon>
        <taxon>Kitasatosporales</taxon>
        <taxon>Streptomycetaceae</taxon>
        <taxon>Streptomyces</taxon>
    </lineage>
</organism>
<protein>
    <submittedName>
        <fullName evidence="1">Uncharacterized protein</fullName>
    </submittedName>
</protein>
<accession>A0ABP6YLB9</accession>
<name>A0ABP6YLB9_9ACTN</name>